<comment type="catalytic activity">
    <reaction evidence="18">
        <text>2 superoxide + 2 H(+) = H2O2 + O2</text>
        <dbReference type="Rhea" id="RHEA:20696"/>
        <dbReference type="ChEBI" id="CHEBI:15378"/>
        <dbReference type="ChEBI" id="CHEBI:15379"/>
        <dbReference type="ChEBI" id="CHEBI:16240"/>
        <dbReference type="ChEBI" id="CHEBI:18421"/>
        <dbReference type="EC" id="1.15.1.1"/>
    </reaction>
</comment>
<dbReference type="GO" id="GO:0005576">
    <property type="term" value="C:extracellular region"/>
    <property type="evidence" value="ECO:0007669"/>
    <property type="project" value="UniProtKB-ARBA"/>
</dbReference>
<feature type="domain" description="Superoxide dismutase copper/zinc binding" evidence="21">
    <location>
        <begin position="44"/>
        <end position="158"/>
    </location>
</feature>
<dbReference type="OrthoDB" id="159229at2759"/>
<sequence>MKYLPVLALLASYAIAGDAPISTDSTDSDSLVATFKKTSTSNIEGTIKFEPAKNGTVLISLDLTGFPSTGGPFPYHIHEMPVPESGNCTATGMHFNPFNGSATATTPAALELGDLAGRHGNITGGSVNEEIDDNYISLNKDSKAYIGGLSVVIHSSNNTRLTCSNLELLDASSSASNSTSSGSSSNSTSGSSTSGSSNSSSNSTESSSSASAANGVGRNELSGVIAAGVAGIVAAMI</sequence>
<evidence type="ECO:0000256" key="8">
    <source>
        <dbReference type="ARBA" id="ARBA00022622"/>
    </source>
</evidence>
<name>M3HU21_CANMX</name>
<keyword evidence="16" id="KW-0325">Glycoprotein</keyword>
<keyword evidence="13" id="KW-0186">Copper</keyword>
<comment type="subcellular location">
    <subcellularLocation>
        <location evidence="3">Membrane</location>
        <topology evidence="3">Lipid-anchor</topology>
        <topology evidence="3">GPI-anchor</topology>
    </subcellularLocation>
    <subcellularLocation>
        <location evidence="2">Secreted</location>
        <location evidence="2">Cell wall</location>
    </subcellularLocation>
</comment>
<keyword evidence="15" id="KW-0472">Membrane</keyword>
<dbReference type="STRING" id="1245528.M3HU21"/>
<feature type="region of interest" description="Disordered" evidence="19">
    <location>
        <begin position="174"/>
        <end position="215"/>
    </location>
</feature>
<dbReference type="GO" id="GO:0005507">
    <property type="term" value="F:copper ion binding"/>
    <property type="evidence" value="ECO:0007669"/>
    <property type="project" value="InterPro"/>
</dbReference>
<keyword evidence="12" id="KW-0560">Oxidoreductase</keyword>
<evidence type="ECO:0000256" key="16">
    <source>
        <dbReference type="ARBA" id="ARBA00023180"/>
    </source>
</evidence>
<dbReference type="Proteomes" id="UP000011777">
    <property type="component" value="Unassembled WGS sequence"/>
</dbReference>
<keyword evidence="14" id="KW-0843">Virulence</keyword>
<comment type="similarity">
    <text evidence="4">Belongs to the Cu-Zn superoxide dismutase family.</text>
</comment>
<evidence type="ECO:0000256" key="17">
    <source>
        <dbReference type="ARBA" id="ARBA00023288"/>
    </source>
</evidence>
<evidence type="ECO:0000256" key="18">
    <source>
        <dbReference type="ARBA" id="ARBA00049204"/>
    </source>
</evidence>
<dbReference type="Pfam" id="PF00080">
    <property type="entry name" value="Sod_Cu"/>
    <property type="match status" value="1"/>
</dbReference>
<keyword evidence="23" id="KW-1185">Reference proteome</keyword>
<dbReference type="InterPro" id="IPR024134">
    <property type="entry name" value="SOD_Cu/Zn_/chaperone"/>
</dbReference>
<dbReference type="SUPFAM" id="SSF49329">
    <property type="entry name" value="Cu,Zn superoxide dismutase-like"/>
    <property type="match status" value="1"/>
</dbReference>
<keyword evidence="11" id="KW-0049">Antioxidant</keyword>
<evidence type="ECO:0000256" key="14">
    <source>
        <dbReference type="ARBA" id="ARBA00023026"/>
    </source>
</evidence>
<evidence type="ECO:0000256" key="1">
    <source>
        <dbReference type="ARBA" id="ARBA00001935"/>
    </source>
</evidence>
<comment type="caution">
    <text evidence="22">The sequence shown here is derived from an EMBL/GenBank/DDBJ whole genome shotgun (WGS) entry which is preliminary data.</text>
</comment>
<keyword evidence="6" id="KW-0134">Cell wall</keyword>
<feature type="signal peptide" evidence="20">
    <location>
        <begin position="1"/>
        <end position="16"/>
    </location>
</feature>
<evidence type="ECO:0000256" key="3">
    <source>
        <dbReference type="ARBA" id="ARBA00004589"/>
    </source>
</evidence>
<evidence type="ECO:0000256" key="13">
    <source>
        <dbReference type="ARBA" id="ARBA00023008"/>
    </source>
</evidence>
<evidence type="ECO:0000313" key="23">
    <source>
        <dbReference type="Proteomes" id="UP000011777"/>
    </source>
</evidence>
<proteinExistence type="inferred from homology"/>
<organism evidence="22 23">
    <name type="scientific">Candida maltosa (strain Xu316)</name>
    <name type="common">Yeast</name>
    <dbReference type="NCBI Taxonomy" id="1245528"/>
    <lineage>
        <taxon>Eukaryota</taxon>
        <taxon>Fungi</taxon>
        <taxon>Dikarya</taxon>
        <taxon>Ascomycota</taxon>
        <taxon>Saccharomycotina</taxon>
        <taxon>Pichiomycetes</taxon>
        <taxon>Debaryomycetaceae</taxon>
        <taxon>Candida/Lodderomyces clade</taxon>
        <taxon>Candida</taxon>
    </lineage>
</organism>
<evidence type="ECO:0000256" key="12">
    <source>
        <dbReference type="ARBA" id="ARBA00023002"/>
    </source>
</evidence>
<feature type="chain" id="PRO_5004034291" description="superoxide dismutase" evidence="20">
    <location>
        <begin position="17"/>
        <end position="237"/>
    </location>
</feature>
<keyword evidence="10 20" id="KW-0732">Signal</keyword>
<evidence type="ECO:0000256" key="15">
    <source>
        <dbReference type="ARBA" id="ARBA00023136"/>
    </source>
</evidence>
<dbReference type="EC" id="1.15.1.1" evidence="5"/>
<evidence type="ECO:0000256" key="19">
    <source>
        <dbReference type="SAM" id="MobiDB-lite"/>
    </source>
</evidence>
<reference evidence="22 23" key="1">
    <citation type="submission" date="2013-02" db="EMBL/GenBank/DDBJ databases">
        <title>Genome sequence of Candida maltosa Xu316, a potential industrial strain for xylitol and ethanol production.</title>
        <authorList>
            <person name="Yu J."/>
            <person name="Wang Q."/>
            <person name="Geng X."/>
            <person name="Bao W."/>
            <person name="He P."/>
            <person name="Cai J."/>
        </authorList>
    </citation>
    <scope>NUCLEOTIDE SEQUENCE [LARGE SCALE GENOMIC DNA]</scope>
    <source>
        <strain evidence="23">Xu316</strain>
    </source>
</reference>
<evidence type="ECO:0000256" key="7">
    <source>
        <dbReference type="ARBA" id="ARBA00022525"/>
    </source>
</evidence>
<dbReference type="Gene3D" id="2.60.40.200">
    <property type="entry name" value="Superoxide dismutase, copper/zinc binding domain"/>
    <property type="match status" value="1"/>
</dbReference>
<dbReference type="EMBL" id="AOGT01000006">
    <property type="protein sequence ID" value="EMG51117.1"/>
    <property type="molecule type" value="Genomic_DNA"/>
</dbReference>
<evidence type="ECO:0000256" key="9">
    <source>
        <dbReference type="ARBA" id="ARBA00022723"/>
    </source>
</evidence>
<dbReference type="eggNOG" id="ENOG502S5NX">
    <property type="taxonomic scope" value="Eukaryota"/>
</dbReference>
<evidence type="ECO:0000313" key="22">
    <source>
        <dbReference type="EMBL" id="EMG51117.1"/>
    </source>
</evidence>
<dbReference type="FunFam" id="2.60.40.200:FF:000007">
    <property type="entry name" value="Cell surface Cu-only superoxide dismutase 5"/>
    <property type="match status" value="1"/>
</dbReference>
<evidence type="ECO:0000256" key="2">
    <source>
        <dbReference type="ARBA" id="ARBA00004191"/>
    </source>
</evidence>
<accession>M3HU21</accession>
<dbReference type="PANTHER" id="PTHR10003">
    <property type="entry name" value="SUPEROXIDE DISMUTASE CU-ZN -RELATED"/>
    <property type="match status" value="1"/>
</dbReference>
<evidence type="ECO:0000256" key="11">
    <source>
        <dbReference type="ARBA" id="ARBA00022862"/>
    </source>
</evidence>
<keyword evidence="9" id="KW-0479">Metal-binding</keyword>
<evidence type="ECO:0000256" key="10">
    <source>
        <dbReference type="ARBA" id="ARBA00022729"/>
    </source>
</evidence>
<evidence type="ECO:0000259" key="21">
    <source>
        <dbReference type="Pfam" id="PF00080"/>
    </source>
</evidence>
<evidence type="ECO:0000256" key="5">
    <source>
        <dbReference type="ARBA" id="ARBA00012682"/>
    </source>
</evidence>
<comment type="cofactor">
    <cofactor evidence="1">
        <name>Cu cation</name>
        <dbReference type="ChEBI" id="CHEBI:23378"/>
    </cofactor>
</comment>
<keyword evidence="7" id="KW-0964">Secreted</keyword>
<dbReference type="GO" id="GO:0004784">
    <property type="term" value="F:superoxide dismutase activity"/>
    <property type="evidence" value="ECO:0007669"/>
    <property type="project" value="UniProtKB-EC"/>
</dbReference>
<dbReference type="GO" id="GO:0098552">
    <property type="term" value="C:side of membrane"/>
    <property type="evidence" value="ECO:0007669"/>
    <property type="project" value="UniProtKB-KW"/>
</dbReference>
<evidence type="ECO:0000256" key="20">
    <source>
        <dbReference type="SAM" id="SignalP"/>
    </source>
</evidence>
<dbReference type="InterPro" id="IPR036423">
    <property type="entry name" value="SOD-like_Cu/Zn_dom_sf"/>
</dbReference>
<dbReference type="AlphaFoldDB" id="M3HU21"/>
<gene>
    <name evidence="22" type="ORF">G210_5979</name>
</gene>
<keyword evidence="17" id="KW-0449">Lipoprotein</keyword>
<dbReference type="HOGENOM" id="CLU_063073_1_0_1"/>
<protein>
    <recommendedName>
        <fullName evidence="5">superoxide dismutase</fullName>
        <ecNumber evidence="5">1.15.1.1</ecNumber>
    </recommendedName>
</protein>
<evidence type="ECO:0000256" key="4">
    <source>
        <dbReference type="ARBA" id="ARBA00010457"/>
    </source>
</evidence>
<evidence type="ECO:0000256" key="6">
    <source>
        <dbReference type="ARBA" id="ARBA00022512"/>
    </source>
</evidence>
<dbReference type="OMA" id="FTYHIHV"/>
<dbReference type="InterPro" id="IPR001424">
    <property type="entry name" value="SOD_Cu_Zn_dom"/>
</dbReference>
<keyword evidence="8" id="KW-0336">GPI-anchor</keyword>